<organism evidence="5 6">
    <name type="scientific">Methanopyrus kandleri</name>
    <dbReference type="NCBI Taxonomy" id="2320"/>
    <lineage>
        <taxon>Archaea</taxon>
        <taxon>Methanobacteriati</taxon>
        <taxon>Methanobacteriota</taxon>
        <taxon>Methanomada group</taxon>
        <taxon>Methanopyri</taxon>
        <taxon>Methanopyrales</taxon>
        <taxon>Methanopyraceae</taxon>
        <taxon>Methanopyrus</taxon>
    </lineage>
</organism>
<accession>A0A832WQY5</accession>
<evidence type="ECO:0000256" key="2">
    <source>
        <dbReference type="ARBA" id="ARBA00023002"/>
    </source>
</evidence>
<dbReference type="InterPro" id="IPR004889">
    <property type="entry name" value="HMD_C"/>
</dbReference>
<dbReference type="InterPro" id="IPR036291">
    <property type="entry name" value="NAD(P)-bd_dom_sf"/>
</dbReference>
<keyword evidence="2" id="KW-0560">Oxidoreductase</keyword>
<dbReference type="Gene3D" id="3.40.50.720">
    <property type="entry name" value="NAD(P)-binding Rossmann-like Domain"/>
    <property type="match status" value="1"/>
</dbReference>
<evidence type="ECO:0000259" key="3">
    <source>
        <dbReference type="Pfam" id="PF03201"/>
    </source>
</evidence>
<dbReference type="Gene3D" id="1.20.120.1300">
    <property type="entry name" value="Hmd, C-terminal helical subdomain"/>
    <property type="match status" value="1"/>
</dbReference>
<evidence type="ECO:0000313" key="6">
    <source>
        <dbReference type="Proteomes" id="UP000619545"/>
    </source>
</evidence>
<dbReference type="AlphaFoldDB" id="A0A832WQY5"/>
<name>A0A832WQY5_9EURY</name>
<sequence>MEVHYELPLGGAHLAYRAAEAGHDVVLCDPSFDISEESMERLESAGVELVTDDTAGVEHGEIQILFTPFGHTVKIARELLDDVREGAVLCTTCTCPPIALYHGLEGELRTKREDVGVSSFHPAGIPGAETQDLILVADARSEESGIELASEEQVERCVNLAEDMGYDVYVLDPELISSIGDMSVVLTVRIVQAICNYFSVARICGAPIEMIEEQVEEVLSTMAYLVGRYGLDAFDRMDGKLLLRSLRNMALTEDVERVVDFFERCYVDLLSGDRESMRELSSMMVPPDKLVDRVREIVGEAPVQYARRRFFEERRWGS</sequence>
<comment type="similarity">
    <text evidence="1">Belongs to the HMD family.</text>
</comment>
<dbReference type="Pfam" id="PF03201">
    <property type="entry name" value="HMD"/>
    <property type="match status" value="1"/>
</dbReference>
<evidence type="ECO:0000256" key="1">
    <source>
        <dbReference type="ARBA" id="ARBA00008890"/>
    </source>
</evidence>
<feature type="domain" description="H2-forming N5,N10-methylenetetrahydromethanopterin dehydrogenase C-terminal" evidence="3">
    <location>
        <begin position="174"/>
        <end position="256"/>
    </location>
</feature>
<dbReference type="GO" id="GO:0016491">
    <property type="term" value="F:oxidoreductase activity"/>
    <property type="evidence" value="ECO:0007669"/>
    <property type="project" value="UniProtKB-KW"/>
</dbReference>
<dbReference type="SUPFAM" id="SSF51735">
    <property type="entry name" value="NAD(P)-binding Rossmann-fold domains"/>
    <property type="match status" value="1"/>
</dbReference>
<dbReference type="InterPro" id="IPR024190">
    <property type="entry name" value="METHMP_Hmd"/>
</dbReference>
<proteinExistence type="inferred from homology"/>
<dbReference type="PIRSF" id="PIRSF500166">
    <property type="entry name" value="HMDII_III"/>
    <property type="match status" value="1"/>
</dbReference>
<dbReference type="SUPFAM" id="SSF48179">
    <property type="entry name" value="6-phosphogluconate dehydrogenase C-terminal domain-like"/>
    <property type="match status" value="1"/>
</dbReference>
<dbReference type="InterPro" id="IPR008927">
    <property type="entry name" value="6-PGluconate_DH-like_C_sf"/>
</dbReference>
<reference evidence="5" key="1">
    <citation type="journal article" date="2020" name="bioRxiv">
        <title>A rank-normalized archaeal taxonomy based on genome phylogeny resolves widespread incomplete and uneven classifications.</title>
        <authorList>
            <person name="Rinke C."/>
            <person name="Chuvochina M."/>
            <person name="Mussig A.J."/>
            <person name="Chaumeil P.-A."/>
            <person name="Waite D.W."/>
            <person name="Whitman W.B."/>
            <person name="Parks D.H."/>
            <person name="Hugenholtz P."/>
        </authorList>
    </citation>
    <scope>NUCLEOTIDE SEQUENCE</scope>
    <source>
        <strain evidence="5">UBA8853</strain>
    </source>
</reference>
<evidence type="ECO:0000313" key="5">
    <source>
        <dbReference type="EMBL" id="HII69756.1"/>
    </source>
</evidence>
<gene>
    <name evidence="5" type="ORF">HA336_00805</name>
</gene>
<feature type="domain" description="5,10-methenyltetrahydromethanopterin hydrogenase N-terminal" evidence="4">
    <location>
        <begin position="43"/>
        <end position="142"/>
    </location>
</feature>
<dbReference type="OMA" id="INAPKDM"/>
<dbReference type="InterPro" id="IPR038182">
    <property type="entry name" value="HMD_C_sf"/>
</dbReference>
<evidence type="ECO:0000259" key="4">
    <source>
        <dbReference type="Pfam" id="PF22616"/>
    </source>
</evidence>
<dbReference type="Proteomes" id="UP000619545">
    <property type="component" value="Unassembled WGS sequence"/>
</dbReference>
<dbReference type="EMBL" id="DUJS01000001">
    <property type="protein sequence ID" value="HII69756.1"/>
    <property type="molecule type" value="Genomic_DNA"/>
</dbReference>
<dbReference type="Pfam" id="PF22616">
    <property type="entry name" value="HMD_N"/>
    <property type="match status" value="1"/>
</dbReference>
<dbReference type="NCBIfam" id="NF009208">
    <property type="entry name" value="PRK12557.1"/>
    <property type="match status" value="1"/>
</dbReference>
<comment type="caution">
    <text evidence="5">The sequence shown here is derived from an EMBL/GenBank/DDBJ whole genome shotgun (WGS) entry which is preliminary data.</text>
</comment>
<protein>
    <submittedName>
        <fullName evidence="5">H(2)-dependent methylenetetrahydromethanopterin dehydrogenase-related protein</fullName>
    </submittedName>
</protein>
<dbReference type="InterPro" id="IPR010063">
    <property type="entry name" value="HMDII/III"/>
</dbReference>
<dbReference type="NCBIfam" id="TIGR01724">
    <property type="entry name" value="hmd_rel"/>
    <property type="match status" value="1"/>
</dbReference>
<dbReference type="InterPro" id="IPR055205">
    <property type="entry name" value="HMD_N"/>
</dbReference>
<dbReference type="PIRSF" id="PIRSF016158">
    <property type="entry name" value="HMD"/>
    <property type="match status" value="1"/>
</dbReference>